<dbReference type="EMBL" id="BAABFB010000029">
    <property type="protein sequence ID" value="GAA4476722.1"/>
    <property type="molecule type" value="Genomic_DNA"/>
</dbReference>
<dbReference type="Proteomes" id="UP001501183">
    <property type="component" value="Unassembled WGS sequence"/>
</dbReference>
<organism evidence="1 2">
    <name type="scientific">Rhodococcus olei</name>
    <dbReference type="NCBI Taxonomy" id="2161675"/>
    <lineage>
        <taxon>Bacteria</taxon>
        <taxon>Bacillati</taxon>
        <taxon>Actinomycetota</taxon>
        <taxon>Actinomycetes</taxon>
        <taxon>Mycobacteriales</taxon>
        <taxon>Nocardiaceae</taxon>
        <taxon>Rhodococcus</taxon>
    </lineage>
</organism>
<name>A0ABP8P0X0_9NOCA</name>
<comment type="caution">
    <text evidence="1">The sequence shown here is derived from an EMBL/GenBank/DDBJ whole genome shotgun (WGS) entry which is preliminary data.</text>
</comment>
<protein>
    <submittedName>
        <fullName evidence="1">Uncharacterized protein</fullName>
    </submittedName>
</protein>
<proteinExistence type="predicted"/>
<evidence type="ECO:0000313" key="1">
    <source>
        <dbReference type="EMBL" id="GAA4476722.1"/>
    </source>
</evidence>
<gene>
    <name evidence="1" type="ORF">GCM10023094_17280</name>
</gene>
<sequence length="52" mass="6111">MPARPVPTYDEVRPQEAAMHGNLPDLPYGGLDWDFFFPTNLYTAFVRWWNPL</sequence>
<keyword evidence="2" id="KW-1185">Reference proteome</keyword>
<accession>A0ABP8P0X0</accession>
<evidence type="ECO:0000313" key="2">
    <source>
        <dbReference type="Proteomes" id="UP001501183"/>
    </source>
</evidence>
<reference evidence="2" key="1">
    <citation type="journal article" date="2019" name="Int. J. Syst. Evol. Microbiol.">
        <title>The Global Catalogue of Microorganisms (GCM) 10K type strain sequencing project: providing services to taxonomists for standard genome sequencing and annotation.</title>
        <authorList>
            <consortium name="The Broad Institute Genomics Platform"/>
            <consortium name="The Broad Institute Genome Sequencing Center for Infectious Disease"/>
            <person name="Wu L."/>
            <person name="Ma J."/>
        </authorList>
    </citation>
    <scope>NUCLEOTIDE SEQUENCE [LARGE SCALE GENOMIC DNA]</scope>
    <source>
        <strain evidence="2">JCM 32206</strain>
    </source>
</reference>